<dbReference type="InterPro" id="IPR000983">
    <property type="entry name" value="Bac_GSPG_pilin"/>
</dbReference>
<sequence length="145" mass="16121">MKGFTLIELLVAMGIMAVLTGMALFNFNQSRVRARDVQRKNDLKQLQTALEVYKNDNNFYPSDPAAYQTDLITGSYIKNTFNDPKGSAEWVDYQYLPSVDLKYYYLTSCLENLADSSKASEALCAEAGVMCVCGVNGSLFIVSQP</sequence>
<keyword evidence="3 6" id="KW-0812">Transmembrane</keyword>
<dbReference type="GO" id="GO:0015628">
    <property type="term" value="P:protein secretion by the type II secretion system"/>
    <property type="evidence" value="ECO:0007669"/>
    <property type="project" value="InterPro"/>
</dbReference>
<organism evidence="7 8">
    <name type="scientific">Candidatus Collierbacteria bacterium GW2011_GWA2_44_99</name>
    <dbReference type="NCBI Taxonomy" id="1618380"/>
    <lineage>
        <taxon>Bacteria</taxon>
        <taxon>Candidatus Collieribacteriota</taxon>
    </lineage>
</organism>
<gene>
    <name evidence="7" type="ORF">UW84_C0038G0012</name>
</gene>
<comment type="caution">
    <text evidence="7">The sequence shown here is derived from an EMBL/GenBank/DDBJ whole genome shotgun (WGS) entry which is preliminary data.</text>
</comment>
<evidence type="ECO:0000256" key="6">
    <source>
        <dbReference type="SAM" id="Phobius"/>
    </source>
</evidence>
<dbReference type="InterPro" id="IPR045584">
    <property type="entry name" value="Pilin-like"/>
</dbReference>
<evidence type="ECO:0000313" key="8">
    <source>
        <dbReference type="Proteomes" id="UP000034797"/>
    </source>
</evidence>
<dbReference type="GO" id="GO:0016020">
    <property type="term" value="C:membrane"/>
    <property type="evidence" value="ECO:0007669"/>
    <property type="project" value="UniProtKB-SubCell"/>
</dbReference>
<dbReference type="GO" id="GO:0015627">
    <property type="term" value="C:type II protein secretion system complex"/>
    <property type="evidence" value="ECO:0007669"/>
    <property type="project" value="InterPro"/>
</dbReference>
<comment type="subcellular location">
    <subcellularLocation>
        <location evidence="1">Membrane</location>
        <topology evidence="1">Single-pass membrane protein</topology>
    </subcellularLocation>
</comment>
<dbReference type="PRINTS" id="PR00813">
    <property type="entry name" value="BCTERIALGSPG"/>
</dbReference>
<dbReference type="Gene3D" id="3.30.700.10">
    <property type="entry name" value="Glycoprotein, Type 4 Pilin"/>
    <property type="match status" value="1"/>
</dbReference>
<protein>
    <submittedName>
        <fullName evidence="7">PilE-like protein</fullName>
    </submittedName>
</protein>
<keyword evidence="4 6" id="KW-1133">Transmembrane helix</keyword>
<evidence type="ECO:0000313" key="7">
    <source>
        <dbReference type="EMBL" id="KKT85262.1"/>
    </source>
</evidence>
<evidence type="ECO:0000256" key="1">
    <source>
        <dbReference type="ARBA" id="ARBA00004167"/>
    </source>
</evidence>
<dbReference type="PROSITE" id="PS00409">
    <property type="entry name" value="PROKAR_NTER_METHYL"/>
    <property type="match status" value="1"/>
</dbReference>
<dbReference type="PANTHER" id="PTHR30093:SF44">
    <property type="entry name" value="TYPE II SECRETION SYSTEM CORE PROTEIN G"/>
    <property type="match status" value="1"/>
</dbReference>
<dbReference type="InterPro" id="IPR012902">
    <property type="entry name" value="N_methyl_site"/>
</dbReference>
<evidence type="ECO:0000256" key="5">
    <source>
        <dbReference type="ARBA" id="ARBA00023136"/>
    </source>
</evidence>
<keyword evidence="2" id="KW-0488">Methylation</keyword>
<evidence type="ECO:0000256" key="2">
    <source>
        <dbReference type="ARBA" id="ARBA00022481"/>
    </source>
</evidence>
<dbReference type="AlphaFoldDB" id="A0A0G1MWW3"/>
<accession>A0A0G1MWW3</accession>
<dbReference type="Proteomes" id="UP000034797">
    <property type="component" value="Unassembled WGS sequence"/>
</dbReference>
<reference evidence="7 8" key="1">
    <citation type="journal article" date="2015" name="Nature">
        <title>rRNA introns, odd ribosomes, and small enigmatic genomes across a large radiation of phyla.</title>
        <authorList>
            <person name="Brown C.T."/>
            <person name="Hug L.A."/>
            <person name="Thomas B.C."/>
            <person name="Sharon I."/>
            <person name="Castelle C.J."/>
            <person name="Singh A."/>
            <person name="Wilkins M.J."/>
            <person name="Williams K.H."/>
            <person name="Banfield J.F."/>
        </authorList>
    </citation>
    <scope>NUCLEOTIDE SEQUENCE [LARGE SCALE GENOMIC DNA]</scope>
</reference>
<name>A0A0G1MWW3_9BACT</name>
<evidence type="ECO:0000256" key="3">
    <source>
        <dbReference type="ARBA" id="ARBA00022692"/>
    </source>
</evidence>
<dbReference type="EMBL" id="LCJW01000038">
    <property type="protein sequence ID" value="KKT85262.1"/>
    <property type="molecule type" value="Genomic_DNA"/>
</dbReference>
<feature type="transmembrane region" description="Helical" evidence="6">
    <location>
        <begin position="6"/>
        <end position="25"/>
    </location>
</feature>
<dbReference type="NCBIfam" id="TIGR02532">
    <property type="entry name" value="IV_pilin_GFxxxE"/>
    <property type="match status" value="1"/>
</dbReference>
<dbReference type="SUPFAM" id="SSF54523">
    <property type="entry name" value="Pili subunits"/>
    <property type="match status" value="1"/>
</dbReference>
<keyword evidence="5 6" id="KW-0472">Membrane</keyword>
<proteinExistence type="predicted"/>
<dbReference type="Pfam" id="PF07963">
    <property type="entry name" value="N_methyl"/>
    <property type="match status" value="1"/>
</dbReference>
<dbReference type="PANTHER" id="PTHR30093">
    <property type="entry name" value="GENERAL SECRETION PATHWAY PROTEIN G"/>
    <property type="match status" value="1"/>
</dbReference>
<evidence type="ECO:0000256" key="4">
    <source>
        <dbReference type="ARBA" id="ARBA00022989"/>
    </source>
</evidence>